<gene>
    <name evidence="3" type="ORF">GOMPHAMPRED_000068</name>
</gene>
<comment type="caution">
    <text evidence="3">The sequence shown here is derived from an EMBL/GenBank/DDBJ whole genome shotgun (WGS) entry which is preliminary data.</text>
</comment>
<dbReference type="EMBL" id="CAJPDQ010000001">
    <property type="protein sequence ID" value="CAF9903028.1"/>
    <property type="molecule type" value="Genomic_DNA"/>
</dbReference>
<accession>A0A8H3EE76</accession>
<proteinExistence type="predicted"/>
<reference evidence="3" key="1">
    <citation type="submission" date="2021-03" db="EMBL/GenBank/DDBJ databases">
        <authorList>
            <person name="Tagirdzhanova G."/>
        </authorList>
    </citation>
    <scope>NUCLEOTIDE SEQUENCE</scope>
</reference>
<evidence type="ECO:0000313" key="3">
    <source>
        <dbReference type="EMBL" id="CAF9903028.1"/>
    </source>
</evidence>
<dbReference type="AlphaFoldDB" id="A0A8H3EE76"/>
<evidence type="ECO:0000256" key="1">
    <source>
        <dbReference type="SAM" id="Coils"/>
    </source>
</evidence>
<protein>
    <submittedName>
        <fullName evidence="3">Uncharacterized protein</fullName>
    </submittedName>
</protein>
<keyword evidence="1" id="KW-0175">Coiled coil</keyword>
<sequence length="409" mass="46732">MLFELVGMSVFFFYAYMTHYGLWQAFFWDTFVVSIHLLGGSLFMAAGVFTLIHLDGVCRDEFRNRHIPRQANLVKMVIEKPSSELDLLTKKYNGLVIGSELLQRQMSEKHKIEVMELESKLTKTLVAIEKLESMIRERDVAAQKAAADIKSCKVSIEKKDVKMADQHKNSIREHDLAVRKAAEELESYKLTIEQKDVEYENAIKERNLAIQRAAANTKDHKLAIGRKDVEIADLRKHELTISKLNLVVEKAAKEIESYKLIIEQKDLETSEMRKQYENALTVQASNIYAFMTLQNLPENLKKTIDEMVSQRLQQQHDELVNTNKERVKQLKEKIAKLNDVVAAKAAVVPVGKENVVEEADTVSKVLELEATIELMEEQRDGLLDQIDELKGALLKARPMAVPKSRSQKP</sequence>
<keyword evidence="2" id="KW-0812">Transmembrane</keyword>
<feature type="coiled-coil region" evidence="1">
    <location>
        <begin position="365"/>
        <end position="392"/>
    </location>
</feature>
<feature type="coiled-coil region" evidence="1">
    <location>
        <begin position="234"/>
        <end position="268"/>
    </location>
</feature>
<organism evidence="3 4">
    <name type="scientific">Gomphillus americanus</name>
    <dbReference type="NCBI Taxonomy" id="1940652"/>
    <lineage>
        <taxon>Eukaryota</taxon>
        <taxon>Fungi</taxon>
        <taxon>Dikarya</taxon>
        <taxon>Ascomycota</taxon>
        <taxon>Pezizomycotina</taxon>
        <taxon>Lecanoromycetes</taxon>
        <taxon>OSLEUM clade</taxon>
        <taxon>Ostropomycetidae</taxon>
        <taxon>Ostropales</taxon>
        <taxon>Graphidaceae</taxon>
        <taxon>Gomphilloideae</taxon>
        <taxon>Gomphillus</taxon>
    </lineage>
</organism>
<name>A0A8H3EE76_9LECA</name>
<dbReference type="Proteomes" id="UP000664169">
    <property type="component" value="Unassembled WGS sequence"/>
</dbReference>
<evidence type="ECO:0000313" key="4">
    <source>
        <dbReference type="Proteomes" id="UP000664169"/>
    </source>
</evidence>
<feature type="coiled-coil region" evidence="1">
    <location>
        <begin position="178"/>
        <end position="205"/>
    </location>
</feature>
<keyword evidence="2" id="KW-0472">Membrane</keyword>
<evidence type="ECO:0000256" key="2">
    <source>
        <dbReference type="SAM" id="Phobius"/>
    </source>
</evidence>
<keyword evidence="2" id="KW-1133">Transmembrane helix</keyword>
<feature type="transmembrane region" description="Helical" evidence="2">
    <location>
        <begin position="35"/>
        <end position="54"/>
    </location>
</feature>
<keyword evidence="4" id="KW-1185">Reference proteome</keyword>
<feature type="transmembrane region" description="Helical" evidence="2">
    <location>
        <begin position="6"/>
        <end position="23"/>
    </location>
</feature>